<dbReference type="Proteomes" id="UP000027120">
    <property type="component" value="Unassembled WGS sequence"/>
</dbReference>
<dbReference type="Gene3D" id="1.10.510.10">
    <property type="entry name" value="Transferase(Phosphotransferase) domain 1"/>
    <property type="match status" value="1"/>
</dbReference>
<evidence type="ECO:0000256" key="4">
    <source>
        <dbReference type="SAM" id="Phobius"/>
    </source>
</evidence>
<dbReference type="InterPro" id="IPR045274">
    <property type="entry name" value="WAK-like"/>
</dbReference>
<dbReference type="Gene3D" id="3.30.200.20">
    <property type="entry name" value="Phosphorylase Kinase, domain 1"/>
    <property type="match status" value="1"/>
</dbReference>
<sequence>MKSYSLFFLPSVFLKYLYIFASIFFNFTSRCWHTLCGCAVGSSWLYSVLKKRNLIGLEGRKNGTQRKFFQQNGGYLLQLQLSKRSGSSDTAKIFTAGELKIATNNYAYDRMIGRGGYGTVFLGSLSDNKAIAIKKSRIVYQSQIEQCINKVVVLSQINHRNVVGLLGCCLETEVPLLVNEFVKLPTISWEVRIRIAAETAEDIKSINILLDDNYTTKVCDFGASKLVPIDETQLSTMVQGTLGYYLHTSQGTLNKE</sequence>
<evidence type="ECO:0000259" key="5">
    <source>
        <dbReference type="PROSITE" id="PS50011"/>
    </source>
</evidence>
<dbReference type="GO" id="GO:0005524">
    <property type="term" value="F:ATP binding"/>
    <property type="evidence" value="ECO:0007669"/>
    <property type="project" value="UniProtKB-UniRule"/>
</dbReference>
<evidence type="ECO:0000256" key="1">
    <source>
        <dbReference type="ARBA" id="ARBA00022741"/>
    </source>
</evidence>
<evidence type="ECO:0000256" key="2">
    <source>
        <dbReference type="ARBA" id="ARBA00022840"/>
    </source>
</evidence>
<accession>A0A067DG53</accession>
<name>A0A067DG53_CITSI</name>
<evidence type="ECO:0000313" key="6">
    <source>
        <dbReference type="EMBL" id="KDO37606.1"/>
    </source>
</evidence>
<dbReference type="Pfam" id="PF07714">
    <property type="entry name" value="PK_Tyr_Ser-Thr"/>
    <property type="match status" value="1"/>
</dbReference>
<keyword evidence="4" id="KW-1133">Transmembrane helix</keyword>
<dbReference type="PANTHER" id="PTHR27005:SF468">
    <property type="entry name" value="OS01G0310500 PROTEIN"/>
    <property type="match status" value="1"/>
</dbReference>
<dbReference type="SUPFAM" id="SSF56112">
    <property type="entry name" value="Protein kinase-like (PK-like)"/>
    <property type="match status" value="1"/>
</dbReference>
<dbReference type="SMART" id="SM00220">
    <property type="entry name" value="S_TKc"/>
    <property type="match status" value="1"/>
</dbReference>
<protein>
    <recommendedName>
        <fullName evidence="5">Protein kinase domain-containing protein</fullName>
    </recommendedName>
</protein>
<dbReference type="InterPro" id="IPR017441">
    <property type="entry name" value="Protein_kinase_ATP_BS"/>
</dbReference>
<keyword evidence="4" id="KW-0472">Membrane</keyword>
<dbReference type="GO" id="GO:0004672">
    <property type="term" value="F:protein kinase activity"/>
    <property type="evidence" value="ECO:0007669"/>
    <property type="project" value="InterPro"/>
</dbReference>
<gene>
    <name evidence="6" type="ORF">CISIN_1g047066mg</name>
</gene>
<evidence type="ECO:0000256" key="3">
    <source>
        <dbReference type="PROSITE-ProRule" id="PRU10141"/>
    </source>
</evidence>
<dbReference type="PANTHER" id="PTHR27005">
    <property type="entry name" value="WALL-ASSOCIATED RECEPTOR KINASE-LIKE 21"/>
    <property type="match status" value="1"/>
</dbReference>
<keyword evidence="2 3" id="KW-0067">ATP-binding</keyword>
<feature type="domain" description="Protein kinase" evidence="5">
    <location>
        <begin position="106"/>
        <end position="256"/>
    </location>
</feature>
<dbReference type="InterPro" id="IPR001245">
    <property type="entry name" value="Ser-Thr/Tyr_kinase_cat_dom"/>
</dbReference>
<reference evidence="6 7" key="1">
    <citation type="submission" date="2014-04" db="EMBL/GenBank/DDBJ databases">
        <authorList>
            <consortium name="International Citrus Genome Consortium"/>
            <person name="Gmitter F."/>
            <person name="Chen C."/>
            <person name="Farmerie W."/>
            <person name="Harkins T."/>
            <person name="Desany B."/>
            <person name="Mohiuddin M."/>
            <person name="Kodira C."/>
            <person name="Borodovsky M."/>
            <person name="Lomsadze A."/>
            <person name="Burns P."/>
            <person name="Jenkins J."/>
            <person name="Prochnik S."/>
            <person name="Shu S."/>
            <person name="Chapman J."/>
            <person name="Pitluck S."/>
            <person name="Schmutz J."/>
            <person name="Rokhsar D."/>
        </authorList>
    </citation>
    <scope>NUCLEOTIDE SEQUENCE</scope>
</reference>
<dbReference type="EMBL" id="KK790185">
    <property type="protein sequence ID" value="KDO37606.1"/>
    <property type="molecule type" value="Genomic_DNA"/>
</dbReference>
<keyword evidence="1 3" id="KW-0547">Nucleotide-binding</keyword>
<evidence type="ECO:0000313" key="7">
    <source>
        <dbReference type="Proteomes" id="UP000027120"/>
    </source>
</evidence>
<dbReference type="SMR" id="A0A067DG53"/>
<dbReference type="AlphaFoldDB" id="A0A067DG53"/>
<feature type="transmembrane region" description="Helical" evidence="4">
    <location>
        <begin position="7"/>
        <end position="26"/>
    </location>
</feature>
<keyword evidence="4" id="KW-0812">Transmembrane</keyword>
<keyword evidence="7" id="KW-1185">Reference proteome</keyword>
<dbReference type="PROSITE" id="PS00107">
    <property type="entry name" value="PROTEIN_KINASE_ATP"/>
    <property type="match status" value="1"/>
</dbReference>
<proteinExistence type="predicted"/>
<feature type="binding site" evidence="3">
    <location>
        <position position="135"/>
    </location>
    <ligand>
        <name>ATP</name>
        <dbReference type="ChEBI" id="CHEBI:30616"/>
    </ligand>
</feature>
<feature type="non-terminal residue" evidence="6">
    <location>
        <position position="256"/>
    </location>
</feature>
<organism evidence="6 7">
    <name type="scientific">Citrus sinensis</name>
    <name type="common">Sweet orange</name>
    <name type="synonym">Citrus aurantium var. sinensis</name>
    <dbReference type="NCBI Taxonomy" id="2711"/>
    <lineage>
        <taxon>Eukaryota</taxon>
        <taxon>Viridiplantae</taxon>
        <taxon>Streptophyta</taxon>
        <taxon>Embryophyta</taxon>
        <taxon>Tracheophyta</taxon>
        <taxon>Spermatophyta</taxon>
        <taxon>Magnoliopsida</taxon>
        <taxon>eudicotyledons</taxon>
        <taxon>Gunneridae</taxon>
        <taxon>Pentapetalae</taxon>
        <taxon>rosids</taxon>
        <taxon>malvids</taxon>
        <taxon>Sapindales</taxon>
        <taxon>Rutaceae</taxon>
        <taxon>Aurantioideae</taxon>
        <taxon>Citrus</taxon>
    </lineage>
</organism>
<dbReference type="PROSITE" id="PS50011">
    <property type="entry name" value="PROTEIN_KINASE_DOM"/>
    <property type="match status" value="1"/>
</dbReference>
<dbReference type="InterPro" id="IPR000719">
    <property type="entry name" value="Prot_kinase_dom"/>
</dbReference>
<dbReference type="GO" id="GO:0007166">
    <property type="term" value="P:cell surface receptor signaling pathway"/>
    <property type="evidence" value="ECO:0007669"/>
    <property type="project" value="InterPro"/>
</dbReference>
<dbReference type="InterPro" id="IPR011009">
    <property type="entry name" value="Kinase-like_dom_sf"/>
</dbReference>